<dbReference type="GeneID" id="85407903"/>
<keyword evidence="1" id="KW-0812">Transmembrane</keyword>
<evidence type="ECO:0000256" key="1">
    <source>
        <dbReference type="SAM" id="Phobius"/>
    </source>
</evidence>
<keyword evidence="3" id="KW-1185">Reference proteome</keyword>
<organism evidence="2 3">
    <name type="scientific">Colletotrichum tamarilloi</name>
    <dbReference type="NCBI Taxonomy" id="1209934"/>
    <lineage>
        <taxon>Eukaryota</taxon>
        <taxon>Fungi</taxon>
        <taxon>Dikarya</taxon>
        <taxon>Ascomycota</taxon>
        <taxon>Pezizomycotina</taxon>
        <taxon>Sordariomycetes</taxon>
        <taxon>Hypocreomycetidae</taxon>
        <taxon>Glomerellales</taxon>
        <taxon>Glomerellaceae</taxon>
        <taxon>Colletotrichum</taxon>
        <taxon>Colletotrichum acutatum species complex</taxon>
    </lineage>
</organism>
<protein>
    <submittedName>
        <fullName evidence="2">Uncharacterized protein</fullName>
    </submittedName>
</protein>
<dbReference type="Proteomes" id="UP001227543">
    <property type="component" value="Unassembled WGS sequence"/>
</dbReference>
<accession>A0ABQ9R8F0</accession>
<sequence>MLPPPSVLINPPGLSSLVPCRVFPSINQSPILRCLVHPHSFLRPLPFLYTTLAFSSLPFPSLLLLTLALLLSPPPLSRPRLFDSRISTSPRLRQEFIRRRRTSSPILNLRLLTP</sequence>
<evidence type="ECO:0000313" key="3">
    <source>
        <dbReference type="Proteomes" id="UP001227543"/>
    </source>
</evidence>
<proteinExistence type="predicted"/>
<gene>
    <name evidence="2" type="ORF">CTAM01_07643</name>
</gene>
<feature type="transmembrane region" description="Helical" evidence="1">
    <location>
        <begin position="47"/>
        <end position="71"/>
    </location>
</feature>
<dbReference type="EMBL" id="MLFU01000024">
    <property type="protein sequence ID" value="KAK1498006.1"/>
    <property type="molecule type" value="Genomic_DNA"/>
</dbReference>
<reference evidence="2 3" key="1">
    <citation type="submission" date="2016-10" db="EMBL/GenBank/DDBJ databases">
        <title>The genome sequence of Colletotrichum fioriniae PJ7.</title>
        <authorList>
            <person name="Baroncelli R."/>
        </authorList>
    </citation>
    <scope>NUCLEOTIDE SEQUENCE [LARGE SCALE GENOMIC DNA]</scope>
    <source>
        <strain evidence="2 3">Tom-12</strain>
    </source>
</reference>
<evidence type="ECO:0000313" key="2">
    <source>
        <dbReference type="EMBL" id="KAK1498006.1"/>
    </source>
</evidence>
<keyword evidence="1" id="KW-0472">Membrane</keyword>
<name>A0ABQ9R8F0_9PEZI</name>
<dbReference type="RefSeq" id="XP_060381719.1">
    <property type="nucleotide sequence ID" value="XM_060523665.1"/>
</dbReference>
<keyword evidence="1" id="KW-1133">Transmembrane helix</keyword>
<comment type="caution">
    <text evidence="2">The sequence shown here is derived from an EMBL/GenBank/DDBJ whole genome shotgun (WGS) entry which is preliminary data.</text>
</comment>